<evidence type="ECO:0000313" key="6">
    <source>
        <dbReference type="EMBL" id="KAF8569609.1"/>
    </source>
</evidence>
<dbReference type="InterPro" id="IPR000504">
    <property type="entry name" value="RRM_dom"/>
</dbReference>
<feature type="region of interest" description="Disordered" evidence="4">
    <location>
        <begin position="1"/>
        <end position="84"/>
    </location>
</feature>
<feature type="compositionally biased region" description="Basic and acidic residues" evidence="4">
    <location>
        <begin position="302"/>
        <end position="313"/>
    </location>
</feature>
<dbReference type="GO" id="GO:0003723">
    <property type="term" value="F:RNA binding"/>
    <property type="evidence" value="ECO:0007669"/>
    <property type="project" value="UniProtKB-UniRule"/>
</dbReference>
<feature type="compositionally biased region" description="Low complexity" evidence="4">
    <location>
        <begin position="162"/>
        <end position="172"/>
    </location>
</feature>
<feature type="compositionally biased region" description="Basic and acidic residues" evidence="4">
    <location>
        <begin position="1218"/>
        <end position="1227"/>
    </location>
</feature>
<feature type="region of interest" description="Disordered" evidence="4">
    <location>
        <begin position="1252"/>
        <end position="1274"/>
    </location>
</feature>
<keyword evidence="1" id="KW-0677">Repeat</keyword>
<feature type="region of interest" description="Disordered" evidence="4">
    <location>
        <begin position="1037"/>
        <end position="1057"/>
    </location>
</feature>
<dbReference type="InterPro" id="IPR012677">
    <property type="entry name" value="Nucleotide-bd_a/b_plait_sf"/>
</dbReference>
<dbReference type="SMART" id="SM00360">
    <property type="entry name" value="RRM"/>
    <property type="match status" value="2"/>
</dbReference>
<dbReference type="PANTHER" id="PTHR24012">
    <property type="entry name" value="RNA BINDING PROTEIN"/>
    <property type="match status" value="1"/>
</dbReference>
<feature type="compositionally biased region" description="Basic and acidic residues" evidence="4">
    <location>
        <begin position="1"/>
        <end position="14"/>
    </location>
</feature>
<feature type="region of interest" description="Disordered" evidence="4">
    <location>
        <begin position="151"/>
        <end position="172"/>
    </location>
</feature>
<keyword evidence="7" id="KW-1185">Reference proteome</keyword>
<feature type="region of interest" description="Disordered" evidence="4">
    <location>
        <begin position="601"/>
        <end position="625"/>
    </location>
</feature>
<dbReference type="PROSITE" id="PS50102">
    <property type="entry name" value="RRM"/>
    <property type="match status" value="2"/>
</dbReference>
<evidence type="ECO:0000259" key="5">
    <source>
        <dbReference type="PROSITE" id="PS50102"/>
    </source>
</evidence>
<keyword evidence="2 3" id="KW-0694">RNA-binding</keyword>
<proteinExistence type="predicted"/>
<name>A0A8T0DNU9_9TREM</name>
<accession>A0A8T0DNU9</accession>
<dbReference type="SUPFAM" id="SSF54928">
    <property type="entry name" value="RNA-binding domain, RBD"/>
    <property type="match status" value="1"/>
</dbReference>
<feature type="domain" description="RRM" evidence="5">
    <location>
        <begin position="1059"/>
        <end position="1131"/>
    </location>
</feature>
<feature type="compositionally biased region" description="Low complexity" evidence="4">
    <location>
        <begin position="55"/>
        <end position="69"/>
    </location>
</feature>
<sequence length="1507" mass="164139">MKNYDEHIPVDPREGLPGSSVTKSNIHKDQAEGLHKRRSSEKKQTNERKNEQVCSSTDSGRSSISGSHTSHGDDAQEKTELFTSTERISKADNISEDIRKTLIEDIDIYADVTLIPKSIETDGFTQKIGKHCARKISKCKLNKPVRNKKPAASLLTPKHGGHTISAGTSGSASGVQKITLNRSTSSGSNCSRAVPSETLSTVEVLNESKNSSRDSSSAWPFKAHRITPNSAFMGEIHTELQATNSDPKEDMNMPLEAGGQKLTETTGVDRLKKEFGKIMFSSVEDMNSFATSNKPHRRVRSSRSEHQSPHSEHLAGANTTNHSRRTYGEASSQEVFVVNSKDLLSDPLIVLEGKDTSNGRIKSNPALTINEVKVTESPELAKMKTLSLDVRLSTDKTMSYSTSSSPVHSTRDIRRTNKSSTLIDQMPGSPIPTKCYSNTKSLLSKKPARNSSVRSLFSPEFSNTANHSKRSWIERIKRPLSNTALLPNPLMQNANCLCLQPMDSNGIVLNPQFCWWLPGGQLANVRQQHQQQQTFIPQYAQLENNATELQATMQSTTKQVGISDRLQTDSLSHNGKTEYCIPTVPVNVSTNVGNKCASNLNSTTTSPQQPGCTTQNISTDKTSPNNGADLRTISHLGIDTAFDVHNSDNGYLVESPSLTSKSEALQIIDQTTETKISAQAVNNNLVDQAVFQYDPTEMSTANNCSGLVSNAPLSSNGTITVSSLPFNQNTTHNQWDGDVQTIMVTPSFPDGQYTEFGGSSDSCALSANFIYVYNTEGQLFAIPSTAFYYPAQYLITPSDNNSTSDSAYNSPSLLVPTPNHPQHFVSDTYRSTLNGAPKLDITAAGQVLPGHDLQLDRATGTVYEPRCSRQFTFSGYLNELPPWTGLGLSVDGRAQTSIPVPLEHPLQQMPHQQLPRRTILVNPDPTNFIVPNTLSQKTQANSNITTGGCSNPFVSDRQNLFCLSRKDDHNQNTDSFNQLKSTVSHRNTNKLLEGSKMIKSIAEPSGLLGHAKAAYLFSALNNRSILGDCKQNELVEDTNRSTTSNQSNAMRQKKHSSKTNLYIRGLPSTFTEQQLNTLAPEKELIRSVKLIAGSEGEMYGFIDFTSNAAARSALLHIKSTNRELYVNFAYESEKDPQNVYITNIPETWTAGNVDDLKKIFQPYGQIATAIVMTKRSNNFCTGAGFVRFVRAEDAQRAIDGLRSAPVTLDGSKGPLEVKLADRQKPADDPTNSSSKGRPQKLMADSLQFLGPDIRNDSSQELNRSQSNHSSKKNSACLLSGETITSLLGRGMNSSPHGGNNTVRATNTSVGLGMLSNSTAVNAFNFTGRLPVPHSVNMAALQAAFSASSFSNQGLLLQNQINSLNFHLPISPDTYHSGQAGLLAYPSTGANLNNGLLSAVRGTRTVSGLLQNQSGPTTLGLFSSPTSLIPILGGMEELPFSNLAINLSAAPRSQMQPHLPQPQQQQQTSVFGHGESVWNKRVVSICGFTVSNRITTTTDYFITPVLCD</sequence>
<evidence type="ECO:0000256" key="1">
    <source>
        <dbReference type="ARBA" id="ARBA00022737"/>
    </source>
</evidence>
<dbReference type="Pfam" id="PF00076">
    <property type="entry name" value="RRM_1"/>
    <property type="match status" value="2"/>
</dbReference>
<dbReference type="OrthoDB" id="271725at2759"/>
<comment type="caution">
    <text evidence="6">The sequence shown here is derived from an EMBL/GenBank/DDBJ whole genome shotgun (WGS) entry which is preliminary data.</text>
</comment>
<feature type="compositionally biased region" description="Basic and acidic residues" evidence="4">
    <location>
        <begin position="70"/>
        <end position="80"/>
    </location>
</feature>
<evidence type="ECO:0000256" key="2">
    <source>
        <dbReference type="ARBA" id="ARBA00022884"/>
    </source>
</evidence>
<dbReference type="Proteomes" id="UP000699462">
    <property type="component" value="Unassembled WGS sequence"/>
</dbReference>
<dbReference type="Gene3D" id="3.30.70.330">
    <property type="match status" value="2"/>
</dbReference>
<feature type="compositionally biased region" description="Basic and acidic residues" evidence="4">
    <location>
        <begin position="41"/>
        <end position="51"/>
    </location>
</feature>
<evidence type="ECO:0000256" key="4">
    <source>
        <dbReference type="SAM" id="MobiDB-lite"/>
    </source>
</evidence>
<evidence type="ECO:0000256" key="3">
    <source>
        <dbReference type="PROSITE-ProRule" id="PRU00176"/>
    </source>
</evidence>
<protein>
    <recommendedName>
        <fullName evidence="5">RRM domain-containing protein</fullName>
    </recommendedName>
</protein>
<evidence type="ECO:0000313" key="7">
    <source>
        <dbReference type="Proteomes" id="UP000699462"/>
    </source>
</evidence>
<reference evidence="6 7" key="1">
    <citation type="submission" date="2019-07" db="EMBL/GenBank/DDBJ databases">
        <title>Annotation for the trematode Paragonimus westermani.</title>
        <authorList>
            <person name="Choi Y.-J."/>
        </authorList>
    </citation>
    <scope>NUCLEOTIDE SEQUENCE [LARGE SCALE GENOMIC DNA]</scope>
    <source>
        <strain evidence="6">180907_Pwestermani</strain>
    </source>
</reference>
<feature type="region of interest" description="Disordered" evidence="4">
    <location>
        <begin position="1209"/>
        <end position="1239"/>
    </location>
</feature>
<feature type="compositionally biased region" description="Polar residues" evidence="4">
    <location>
        <begin position="1256"/>
        <end position="1268"/>
    </location>
</feature>
<gene>
    <name evidence="6" type="ORF">P879_00397</name>
</gene>
<organism evidence="6 7">
    <name type="scientific">Paragonimus westermani</name>
    <dbReference type="NCBI Taxonomy" id="34504"/>
    <lineage>
        <taxon>Eukaryota</taxon>
        <taxon>Metazoa</taxon>
        <taxon>Spiralia</taxon>
        <taxon>Lophotrochozoa</taxon>
        <taxon>Platyhelminthes</taxon>
        <taxon>Trematoda</taxon>
        <taxon>Digenea</taxon>
        <taxon>Plagiorchiida</taxon>
        <taxon>Troglotremata</taxon>
        <taxon>Troglotrematidae</taxon>
        <taxon>Paragonimus</taxon>
    </lineage>
</organism>
<feature type="domain" description="RRM" evidence="5">
    <location>
        <begin position="1137"/>
        <end position="1222"/>
    </location>
</feature>
<feature type="region of interest" description="Disordered" evidence="4">
    <location>
        <begin position="289"/>
        <end position="328"/>
    </location>
</feature>
<dbReference type="EMBL" id="JTDF01001734">
    <property type="protein sequence ID" value="KAF8569609.1"/>
    <property type="molecule type" value="Genomic_DNA"/>
</dbReference>
<feature type="compositionally biased region" description="Polar residues" evidence="4">
    <location>
        <begin position="1040"/>
        <end position="1050"/>
    </location>
</feature>
<dbReference type="InterPro" id="IPR035979">
    <property type="entry name" value="RBD_domain_sf"/>
</dbReference>